<dbReference type="EMBL" id="MK463651">
    <property type="protein sequence ID" value="QFC18020.1"/>
    <property type="molecule type" value="Genomic_DNA"/>
</dbReference>
<organism evidence="1">
    <name type="scientific">Vibrio parahaemolyticus</name>
    <dbReference type="NCBI Taxonomy" id="670"/>
    <lineage>
        <taxon>Bacteria</taxon>
        <taxon>Pseudomonadati</taxon>
        <taxon>Pseudomonadota</taxon>
        <taxon>Gammaproteobacteria</taxon>
        <taxon>Vibrionales</taxon>
        <taxon>Vibrionaceae</taxon>
        <taxon>Vibrio</taxon>
    </lineage>
</organism>
<accession>A0A5P4S6J0</accession>
<gene>
    <name evidence="1" type="primary">wbuB</name>
</gene>
<dbReference type="AlphaFoldDB" id="A0A5P4S6J0"/>
<proteinExistence type="predicted"/>
<protein>
    <submittedName>
        <fullName evidence="1">Uncharacterized protein</fullName>
    </submittedName>
</protein>
<sequence length="377" mass="43801">MLKILFVVRGFFPDLSASGNLIYPLVKEMIELAEVDILTFSNDCKTESIDSISVTRIKNNESNLVKLFNLFKRHFSYPYYNSTLTKKIRTEVELLDKKNSYDVIIAVTHEEIIALTEANVPTEKKGCFLLEKLHETSKFSVVKQKQRQANSQIYSKICHELKFKFALPKVVDYLLMESQKNVFEIEHPMVINNIRESRVDLDEILLVYIGGLDLYQRNPWPIIDFFQSIDLNIRFDMYGYGNVFSKKSILPSKSSYKGVINKCDINERLDEASFLISIGNKENDIFPSKIFDCLSTGIPIIHFSQTLEDPYYEYLDGYDNAIIINISQLHLIEERQRIINFIIKNVGNRESYETISDKFYKQTPSYNCEKILSFING</sequence>
<reference evidence="1" key="1">
    <citation type="journal article" date="2019" name="Int. J. Food Microbiol.">
        <title>Developing a novel molecular serotyping system based on capsular polysaccharide synthesis gene clusters of Vibrio parahaemolyticus.</title>
        <authorList>
            <person name="Pang Y."/>
            <person name="Guo X."/>
            <person name="Tian X."/>
            <person name="Liu F."/>
            <person name="Wang L."/>
            <person name="Wu J."/>
            <person name="Zhang S."/>
            <person name="Li S."/>
            <person name="Liu B."/>
        </authorList>
    </citation>
    <scope>NUCLEOTIDE SEQUENCE</scope>
    <source>
        <strain evidence="1">G3499</strain>
    </source>
</reference>
<name>A0A5P4S6J0_VIBPH</name>
<evidence type="ECO:0000313" key="1">
    <source>
        <dbReference type="EMBL" id="QFC18020.1"/>
    </source>
</evidence>
<dbReference type="RefSeq" id="WP_025540065.1">
    <property type="nucleotide sequence ID" value="NZ_CP155084.1"/>
</dbReference>